<dbReference type="Pfam" id="PF00266">
    <property type="entry name" value="Aminotran_5"/>
    <property type="match status" value="1"/>
</dbReference>
<dbReference type="InterPro" id="IPR015424">
    <property type="entry name" value="PyrdxlP-dep_Trfase"/>
</dbReference>
<sequence length="366" mass="41362">MEYFNCNFGTHMSQESLQKWVKMANSPDTKKRTSSLIYYIAFLLKYNLSDDYEITFTSGQAESNSQMIMTTVSSYINETNKRPHVIVSYANHPSILQAVKWLFKYKIIEVSIIPYQDLIVDIGLLQKSIRKNTCLISVIGACPISGAINNLKKIKEIAGKHEIPLHSDLSVQFCKTAEYPPDLDAFTLSFEYIHGPARLGILAIKKCLVNGYKLPPLIFGKEQKLRGGAMPLQEICAAYNGLKETLAVPINKKIIIEIMQACKELGECYHYKDDYPPQKSGVFVFFKAEESLSNTLLFGVIGVDVKKIKEELNFEGIMIECLTCKYLKLPINQLLHISIDNKIQNSESFITKFKQVFVSQVPSISA</sequence>
<dbReference type="PANTHER" id="PTHR11601:SF34">
    <property type="entry name" value="CYSTEINE DESULFURASE"/>
    <property type="match status" value="1"/>
</dbReference>
<evidence type="ECO:0000256" key="2">
    <source>
        <dbReference type="ARBA" id="ARBA00006490"/>
    </source>
</evidence>
<name>A0A5K7Y0Y8_9VIRU</name>
<evidence type="ECO:0000313" key="5">
    <source>
        <dbReference type="EMBL" id="BBO54079.1"/>
    </source>
</evidence>
<evidence type="ECO:0000256" key="3">
    <source>
        <dbReference type="ARBA" id="ARBA00021783"/>
    </source>
</evidence>
<dbReference type="InterPro" id="IPR015421">
    <property type="entry name" value="PyrdxlP-dep_Trfase_major"/>
</dbReference>
<dbReference type="SUPFAM" id="SSF53383">
    <property type="entry name" value="PLP-dependent transferases"/>
    <property type="match status" value="1"/>
</dbReference>
<dbReference type="Gene3D" id="3.40.640.10">
    <property type="entry name" value="Type I PLP-dependent aspartate aminotransferase-like (Major domain)"/>
    <property type="match status" value="1"/>
</dbReference>
<dbReference type="Gene3D" id="3.90.1150.10">
    <property type="entry name" value="Aspartate Aminotransferase, domain 1"/>
    <property type="match status" value="1"/>
</dbReference>
<feature type="domain" description="Aminotransferase class V" evidence="4">
    <location>
        <begin position="47"/>
        <end position="221"/>
    </location>
</feature>
<proteinExistence type="inferred from homology"/>
<protein>
    <recommendedName>
        <fullName evidence="3">NifS-like protein</fullName>
    </recommendedName>
</protein>
<dbReference type="InterPro" id="IPR000192">
    <property type="entry name" value="Aminotrans_V_dom"/>
</dbReference>
<comment type="similarity">
    <text evidence="2">Belongs to the class-V pyridoxal-phosphate-dependent aminotransferase family. NifS/IscS subfamily.</text>
</comment>
<dbReference type="InterPro" id="IPR015422">
    <property type="entry name" value="PyrdxlP-dep_Trfase_small"/>
</dbReference>
<accession>A0A5K7Y0Y8</accession>
<organism evidence="5">
    <name type="scientific">Abalone asfa-like virus</name>
    <dbReference type="NCBI Taxonomy" id="2839893"/>
    <lineage>
        <taxon>Viruses</taxon>
        <taxon>Varidnaviria</taxon>
        <taxon>Bamfordvirae</taxon>
        <taxon>Nucleocytoviricota</taxon>
        <taxon>Pokkesviricetes</taxon>
        <taxon>Asfuvirales</taxon>
        <taxon>Asfarviridae</taxon>
    </lineage>
</organism>
<evidence type="ECO:0000256" key="1">
    <source>
        <dbReference type="ARBA" id="ARBA00001933"/>
    </source>
</evidence>
<reference evidence="5" key="1">
    <citation type="journal article" date="2020" name="Sci. Rep.">
        <title>A novel Asfarvirus-like virus identified as a potential cause of mass mortality of abalone.</title>
        <authorList>
            <person name="Matsuyama T."/>
            <person name="Takano T."/>
            <person name="Nishiki I."/>
            <person name="Fujiwara A."/>
            <person name="Kiryu I."/>
            <person name="Inada M."/>
            <person name="Sakai T."/>
            <person name="Terashima S."/>
            <person name="Matsuura Y."/>
            <person name="Isowa K."/>
            <person name="Nakayasu C."/>
        </authorList>
    </citation>
    <scope>NUCLEOTIDE SEQUENCE</scope>
</reference>
<dbReference type="PANTHER" id="PTHR11601">
    <property type="entry name" value="CYSTEINE DESULFURYLASE FAMILY MEMBER"/>
    <property type="match status" value="1"/>
</dbReference>
<comment type="cofactor">
    <cofactor evidence="1">
        <name>pyridoxal 5'-phosphate</name>
        <dbReference type="ChEBI" id="CHEBI:597326"/>
    </cofactor>
</comment>
<dbReference type="EMBL" id="LC506465">
    <property type="protein sequence ID" value="BBO54079.1"/>
    <property type="molecule type" value="Genomic_DNA"/>
</dbReference>
<evidence type="ECO:0000259" key="4">
    <source>
        <dbReference type="Pfam" id="PF00266"/>
    </source>
</evidence>